<dbReference type="InterPro" id="IPR010982">
    <property type="entry name" value="Lambda_DNA-bd_dom_sf"/>
</dbReference>
<name>A0AAU2H403_9ACTN</name>
<organism evidence="2">
    <name type="scientific">Streptomyces sp. NBC_00060</name>
    <dbReference type="NCBI Taxonomy" id="2975636"/>
    <lineage>
        <taxon>Bacteria</taxon>
        <taxon>Bacillati</taxon>
        <taxon>Actinomycetota</taxon>
        <taxon>Actinomycetes</taxon>
        <taxon>Kitasatosporales</taxon>
        <taxon>Streptomycetaceae</taxon>
        <taxon>Streptomyces</taxon>
    </lineage>
</organism>
<accession>A0AAU2H403</accession>
<dbReference type="EMBL" id="CP108253">
    <property type="protein sequence ID" value="WTU42610.1"/>
    <property type="molecule type" value="Genomic_DNA"/>
</dbReference>
<gene>
    <name evidence="2" type="ORF">OHV25_25075</name>
</gene>
<dbReference type="GO" id="GO:0003677">
    <property type="term" value="F:DNA binding"/>
    <property type="evidence" value="ECO:0007669"/>
    <property type="project" value="InterPro"/>
</dbReference>
<proteinExistence type="predicted"/>
<dbReference type="InterPro" id="IPR001387">
    <property type="entry name" value="Cro/C1-type_HTH"/>
</dbReference>
<evidence type="ECO:0000313" key="2">
    <source>
        <dbReference type="EMBL" id="WTU42610.1"/>
    </source>
</evidence>
<protein>
    <submittedName>
        <fullName evidence="2">Helix-turn-helix domain-containing protein</fullName>
    </submittedName>
</protein>
<dbReference type="Pfam" id="PF01381">
    <property type="entry name" value="HTH_3"/>
    <property type="match status" value="1"/>
</dbReference>
<reference evidence="2" key="1">
    <citation type="submission" date="2022-10" db="EMBL/GenBank/DDBJ databases">
        <title>The complete genomes of actinobacterial strains from the NBC collection.</title>
        <authorList>
            <person name="Joergensen T.S."/>
            <person name="Alvarez Arevalo M."/>
            <person name="Sterndorff E.B."/>
            <person name="Faurdal D."/>
            <person name="Vuksanovic O."/>
            <person name="Mourched A.-S."/>
            <person name="Charusanti P."/>
            <person name="Shaw S."/>
            <person name="Blin K."/>
            <person name="Weber T."/>
        </authorList>
    </citation>
    <scope>NUCLEOTIDE SEQUENCE</scope>
    <source>
        <strain evidence="2">NBC_00060</strain>
    </source>
</reference>
<dbReference type="AlphaFoldDB" id="A0AAU2H403"/>
<dbReference type="Gene3D" id="1.10.260.40">
    <property type="entry name" value="lambda repressor-like DNA-binding domains"/>
    <property type="match status" value="1"/>
</dbReference>
<feature type="domain" description="HTH cro/C1-type" evidence="1">
    <location>
        <begin position="18"/>
        <end position="72"/>
    </location>
</feature>
<sequence length="75" mass="8390">MPRSAWVLTRRRAVGDRIREARLHAKLSQKTAAIRCDMDRATYNRIKQGQSSPSLDSLILIAEAIRIPPAHLVAA</sequence>
<dbReference type="PROSITE" id="PS50943">
    <property type="entry name" value="HTH_CROC1"/>
    <property type="match status" value="1"/>
</dbReference>
<dbReference type="SMART" id="SM00530">
    <property type="entry name" value="HTH_XRE"/>
    <property type="match status" value="1"/>
</dbReference>
<dbReference type="SUPFAM" id="SSF47413">
    <property type="entry name" value="lambda repressor-like DNA-binding domains"/>
    <property type="match status" value="1"/>
</dbReference>
<dbReference type="CDD" id="cd00093">
    <property type="entry name" value="HTH_XRE"/>
    <property type="match status" value="1"/>
</dbReference>
<evidence type="ECO:0000259" key="1">
    <source>
        <dbReference type="PROSITE" id="PS50943"/>
    </source>
</evidence>